<evidence type="ECO:0000313" key="2">
    <source>
        <dbReference type="EMBL" id="GGG12345.1"/>
    </source>
</evidence>
<accession>A0ABQ1W2Y8</accession>
<proteinExistence type="predicted"/>
<keyword evidence="3" id="KW-1185">Reference proteome</keyword>
<comment type="caution">
    <text evidence="2">The sequence shown here is derived from an EMBL/GenBank/DDBJ whole genome shotgun (WGS) entry which is preliminary data.</text>
</comment>
<evidence type="ECO:0000313" key="3">
    <source>
        <dbReference type="Proteomes" id="UP000634043"/>
    </source>
</evidence>
<dbReference type="Proteomes" id="UP000634043">
    <property type="component" value="Unassembled WGS sequence"/>
</dbReference>
<name>A0ABQ1W2Y8_9BACT</name>
<reference evidence="3" key="1">
    <citation type="journal article" date="2019" name="Int. J. Syst. Evol. Microbiol.">
        <title>The Global Catalogue of Microorganisms (GCM) 10K type strain sequencing project: providing services to taxonomists for standard genome sequencing and annotation.</title>
        <authorList>
            <consortium name="The Broad Institute Genomics Platform"/>
            <consortium name="The Broad Institute Genome Sequencing Center for Infectious Disease"/>
            <person name="Wu L."/>
            <person name="Ma J."/>
        </authorList>
    </citation>
    <scope>NUCLEOTIDE SEQUENCE [LARGE SCALE GENOMIC DNA]</scope>
    <source>
        <strain evidence="3">CGMCC 1.12749</strain>
    </source>
</reference>
<keyword evidence="1" id="KW-1133">Transmembrane helix</keyword>
<protein>
    <submittedName>
        <fullName evidence="2">Uncharacterized protein</fullName>
    </submittedName>
</protein>
<dbReference type="EMBL" id="BMFP01000002">
    <property type="protein sequence ID" value="GGG12345.1"/>
    <property type="molecule type" value="Genomic_DNA"/>
</dbReference>
<sequence length="106" mass="12576">MYKISIPATKGRLISISRYSSNNTPLYAHIGIFALEILSSEKNIDLYYIRIVLHNRCYNILFQAIYCIFYIALNLSSIYKYQDIVKIYGNTFIFMPDLLRFFTYFL</sequence>
<evidence type="ECO:0000256" key="1">
    <source>
        <dbReference type="SAM" id="Phobius"/>
    </source>
</evidence>
<gene>
    <name evidence="2" type="ORF">GCM10011323_16020</name>
</gene>
<feature type="transmembrane region" description="Helical" evidence="1">
    <location>
        <begin position="60"/>
        <end position="81"/>
    </location>
</feature>
<organism evidence="2 3">
    <name type="scientific">Pontibacter amylolyticus</name>
    <dbReference type="NCBI Taxonomy" id="1424080"/>
    <lineage>
        <taxon>Bacteria</taxon>
        <taxon>Pseudomonadati</taxon>
        <taxon>Bacteroidota</taxon>
        <taxon>Cytophagia</taxon>
        <taxon>Cytophagales</taxon>
        <taxon>Hymenobacteraceae</taxon>
        <taxon>Pontibacter</taxon>
    </lineage>
</organism>
<keyword evidence="1" id="KW-0812">Transmembrane</keyword>
<keyword evidence="1" id="KW-0472">Membrane</keyword>